<evidence type="ECO:0000256" key="2">
    <source>
        <dbReference type="SAM" id="SignalP"/>
    </source>
</evidence>
<feature type="domain" description="Choice-of-anchor I" evidence="3">
    <location>
        <begin position="63"/>
        <end position="558"/>
    </location>
</feature>
<dbReference type="InterPro" id="IPR015943">
    <property type="entry name" value="WD40/YVTN_repeat-like_dom_sf"/>
</dbReference>
<feature type="region of interest" description="Disordered" evidence="1">
    <location>
        <begin position="437"/>
        <end position="458"/>
    </location>
</feature>
<dbReference type="EMBL" id="JACHML010000001">
    <property type="protein sequence ID" value="MBB6390796.1"/>
    <property type="molecule type" value="Genomic_DNA"/>
</dbReference>
<dbReference type="InterPro" id="IPR011045">
    <property type="entry name" value="N2O_reductase_N"/>
</dbReference>
<dbReference type="PANTHER" id="PTHR46928:SF1">
    <property type="entry name" value="MESENCHYME-SPECIFIC CELL SURFACE GLYCOPROTEIN"/>
    <property type="match status" value="1"/>
</dbReference>
<dbReference type="SUPFAM" id="SSF50969">
    <property type="entry name" value="YVTN repeat-like/Quinoprotein amine dehydrogenase"/>
    <property type="match status" value="1"/>
</dbReference>
<sequence>MPSHLNRRVAAIGTATVAACALTLTPIAAGAAIVEPPIEYSAGDAALSLAAIGTFETGIFDASAAEIVQAHGDRLFVVNAEAGAVTVLDYSDPAAPEFLFEITSDGVANSVAVRDDGLGVIAFEAPDKVSPGHVVFFDADAADGDAAYLGEVMVGSLPDMVTVTDDGKYAVVANEGEPDDDFLTDPEGTVSVIKLHPTKKRASNQGNVRTADFHAFEEGGKKSLPEDVRIFGPEPESDYPVSRNLEPEYITTVGTTAYVSLQENNAIAVVDLDSAKVDEIWALGFKDYGAAGNGIDASDRDDAINIQQWPGVVGMYQPDAIASYTAGDETYLVTANEGDAREWGDYEEPVRAKNLDEDGLGPVCAPLADILDDEEVGRLDVSPENGFNGECYETLYAFGARSFSIWTTDGTQVFDSGDDFEQYTALAAPEWFNFSNDDHDPDDFDSRSDAKGPEPEGIAIGEVDGLTYAFIGLERVGGIMVYDITDPAAAEFVTYLNNRDFDVDAAVEDAEGEDVSNPAAGDLGPEGLAFIAASDSPTGEPLLAVGNEVSGTTTLFSITLND</sequence>
<feature type="compositionally biased region" description="Basic and acidic residues" evidence="1">
    <location>
        <begin position="444"/>
        <end position="454"/>
    </location>
</feature>
<dbReference type="InterPro" id="IPR011044">
    <property type="entry name" value="Quino_amine_DH_bsu"/>
</dbReference>
<feature type="chain" id="PRO_5030703425" evidence="2">
    <location>
        <begin position="32"/>
        <end position="562"/>
    </location>
</feature>
<evidence type="ECO:0000313" key="4">
    <source>
        <dbReference type="EMBL" id="MBB6390796.1"/>
    </source>
</evidence>
<dbReference type="Pfam" id="PF22494">
    <property type="entry name" value="choice_anch_I"/>
    <property type="match status" value="1"/>
</dbReference>
<protein>
    <submittedName>
        <fullName evidence="4">DNA-binding beta-propeller fold protein YncE</fullName>
    </submittedName>
</protein>
<proteinExistence type="predicted"/>
<dbReference type="GO" id="GO:0003677">
    <property type="term" value="F:DNA binding"/>
    <property type="evidence" value="ECO:0007669"/>
    <property type="project" value="UniProtKB-KW"/>
</dbReference>
<dbReference type="InterPro" id="IPR052956">
    <property type="entry name" value="Mesenchyme-surface_protein"/>
</dbReference>
<dbReference type="SUPFAM" id="SSF50974">
    <property type="entry name" value="Nitrous oxide reductase, N-terminal domain"/>
    <property type="match status" value="1"/>
</dbReference>
<keyword evidence="5" id="KW-1185">Reference proteome</keyword>
<keyword evidence="2" id="KW-0732">Signal</keyword>
<dbReference type="Gene3D" id="2.130.10.10">
    <property type="entry name" value="YVTN repeat-like/Quinoprotein amine dehydrogenase"/>
    <property type="match status" value="1"/>
</dbReference>
<dbReference type="InterPro" id="IPR055188">
    <property type="entry name" value="Choice_anch_I"/>
</dbReference>
<gene>
    <name evidence="4" type="ORF">HD594_001109</name>
</gene>
<name>A0A7X0KU49_9MICO</name>
<feature type="signal peptide" evidence="2">
    <location>
        <begin position="1"/>
        <end position="31"/>
    </location>
</feature>
<organism evidence="4 5">
    <name type="scientific">Microbacterium thalassium</name>
    <dbReference type="NCBI Taxonomy" id="362649"/>
    <lineage>
        <taxon>Bacteria</taxon>
        <taxon>Bacillati</taxon>
        <taxon>Actinomycetota</taxon>
        <taxon>Actinomycetes</taxon>
        <taxon>Micrococcales</taxon>
        <taxon>Microbacteriaceae</taxon>
        <taxon>Microbacterium</taxon>
    </lineage>
</organism>
<dbReference type="Proteomes" id="UP000537775">
    <property type="component" value="Unassembled WGS sequence"/>
</dbReference>
<evidence type="ECO:0000256" key="1">
    <source>
        <dbReference type="SAM" id="MobiDB-lite"/>
    </source>
</evidence>
<dbReference type="PROSITE" id="PS51257">
    <property type="entry name" value="PROKAR_LIPOPROTEIN"/>
    <property type="match status" value="1"/>
</dbReference>
<accession>A0A7X0KU49</accession>
<evidence type="ECO:0000313" key="5">
    <source>
        <dbReference type="Proteomes" id="UP000537775"/>
    </source>
</evidence>
<reference evidence="4 5" key="1">
    <citation type="submission" date="2020-08" db="EMBL/GenBank/DDBJ databases">
        <title>Sequencing the genomes of 1000 actinobacteria strains.</title>
        <authorList>
            <person name="Klenk H.-P."/>
        </authorList>
    </citation>
    <scope>NUCLEOTIDE SEQUENCE [LARGE SCALE GENOMIC DNA]</scope>
    <source>
        <strain evidence="4 5">DSM 12511</strain>
    </source>
</reference>
<dbReference type="PANTHER" id="PTHR46928">
    <property type="entry name" value="MESENCHYME-SPECIFIC CELL SURFACE GLYCOPROTEIN"/>
    <property type="match status" value="1"/>
</dbReference>
<dbReference type="NCBIfam" id="NF038117">
    <property type="entry name" value="choice_anch_I"/>
    <property type="match status" value="1"/>
</dbReference>
<dbReference type="AlphaFoldDB" id="A0A7X0KU49"/>
<evidence type="ECO:0000259" key="3">
    <source>
        <dbReference type="Pfam" id="PF22494"/>
    </source>
</evidence>
<keyword evidence="4" id="KW-0238">DNA-binding</keyword>
<comment type="caution">
    <text evidence="4">The sequence shown here is derived from an EMBL/GenBank/DDBJ whole genome shotgun (WGS) entry which is preliminary data.</text>
</comment>
<dbReference type="RefSeq" id="WP_184750007.1">
    <property type="nucleotide sequence ID" value="NZ_BAAAJR010000003.1"/>
</dbReference>